<sequence>MEENAWLETILKKSNVEKSISRVLNVKVDKLISNGDYYTSDIETVTIDALLTSGRKTKISLIRKKWALLKDVAQQGSPAVKKEVQVYEQILKKFDQLMDEYQDNNDRLWCNLIGYEPYSSMVLENMKAQNFKVAPRQNLLDLNHVLLVVTSLGRFHALGHVLIRKGLAAQEDFPEHYIQRDSKAINLMFTIGVKEVSEQIKNNWSDEWKEIAERLHKQHPIVLEKLRNLFKKDEKTFQTLCHGDVWTCNMMFKYCPYDEKVPIAVKFIDYQTVYTNSYIFDIMHFLHACVQPEIAHNMIDKILSVYHKSLKTTLAIYGMEDDSPTIEQIKAEAERIQYFGFIMNIILLPVTSSTLPTKALDLENLFRDSENPKVFDPELHKTVKCKEVLEPVLKHWLKKGLF</sequence>
<accession>A0AAW1DQJ1</accession>
<evidence type="ECO:0000259" key="1">
    <source>
        <dbReference type="SMART" id="SM00587"/>
    </source>
</evidence>
<proteinExistence type="predicted"/>
<reference evidence="2 3" key="1">
    <citation type="submission" date="2022-12" db="EMBL/GenBank/DDBJ databases">
        <title>Chromosome-level genome assembly of true bugs.</title>
        <authorList>
            <person name="Ma L."/>
            <person name="Li H."/>
        </authorList>
    </citation>
    <scope>NUCLEOTIDE SEQUENCE [LARGE SCALE GENOMIC DNA]</scope>
    <source>
        <strain evidence="2">Lab_2022b</strain>
    </source>
</reference>
<dbReference type="PANTHER" id="PTHR11012">
    <property type="entry name" value="PROTEIN KINASE-LIKE DOMAIN-CONTAINING"/>
    <property type="match status" value="1"/>
</dbReference>
<evidence type="ECO:0000313" key="3">
    <source>
        <dbReference type="Proteomes" id="UP001461498"/>
    </source>
</evidence>
<dbReference type="InterPro" id="IPR011009">
    <property type="entry name" value="Kinase-like_dom_sf"/>
</dbReference>
<name>A0AAW1DQJ1_9HEMI</name>
<gene>
    <name evidence="2" type="ORF">O3M35_001093</name>
</gene>
<dbReference type="PANTHER" id="PTHR11012:SF30">
    <property type="entry name" value="PROTEIN KINASE-LIKE DOMAIN-CONTAINING"/>
    <property type="match status" value="1"/>
</dbReference>
<dbReference type="SUPFAM" id="SSF56112">
    <property type="entry name" value="Protein kinase-like (PK-like)"/>
    <property type="match status" value="1"/>
</dbReference>
<dbReference type="InterPro" id="IPR015897">
    <property type="entry name" value="CHK_kinase-like"/>
</dbReference>
<dbReference type="Proteomes" id="UP001461498">
    <property type="component" value="Unassembled WGS sequence"/>
</dbReference>
<dbReference type="Pfam" id="PF02958">
    <property type="entry name" value="EcKL"/>
    <property type="match status" value="1"/>
</dbReference>
<comment type="caution">
    <text evidence="2">The sequence shown here is derived from an EMBL/GenBank/DDBJ whole genome shotgun (WGS) entry which is preliminary data.</text>
</comment>
<dbReference type="SMART" id="SM00587">
    <property type="entry name" value="CHK"/>
    <property type="match status" value="1"/>
</dbReference>
<keyword evidence="3" id="KW-1185">Reference proteome</keyword>
<dbReference type="AlphaFoldDB" id="A0AAW1DQJ1"/>
<organism evidence="2 3">
    <name type="scientific">Rhynocoris fuscipes</name>
    <dbReference type="NCBI Taxonomy" id="488301"/>
    <lineage>
        <taxon>Eukaryota</taxon>
        <taxon>Metazoa</taxon>
        <taxon>Ecdysozoa</taxon>
        <taxon>Arthropoda</taxon>
        <taxon>Hexapoda</taxon>
        <taxon>Insecta</taxon>
        <taxon>Pterygota</taxon>
        <taxon>Neoptera</taxon>
        <taxon>Paraneoptera</taxon>
        <taxon>Hemiptera</taxon>
        <taxon>Heteroptera</taxon>
        <taxon>Panheteroptera</taxon>
        <taxon>Cimicomorpha</taxon>
        <taxon>Reduviidae</taxon>
        <taxon>Harpactorinae</taxon>
        <taxon>Harpactorini</taxon>
        <taxon>Rhynocoris</taxon>
    </lineage>
</organism>
<evidence type="ECO:0000313" key="2">
    <source>
        <dbReference type="EMBL" id="KAK9512729.1"/>
    </source>
</evidence>
<dbReference type="InterPro" id="IPR004119">
    <property type="entry name" value="EcKL"/>
</dbReference>
<protein>
    <recommendedName>
        <fullName evidence="1">CHK kinase-like domain-containing protein</fullName>
    </recommendedName>
</protein>
<dbReference type="Gene3D" id="3.90.1200.10">
    <property type="match status" value="1"/>
</dbReference>
<dbReference type="EMBL" id="JAPXFL010000001">
    <property type="protein sequence ID" value="KAK9512729.1"/>
    <property type="molecule type" value="Genomic_DNA"/>
</dbReference>
<feature type="domain" description="CHK kinase-like" evidence="1">
    <location>
        <begin position="121"/>
        <end position="316"/>
    </location>
</feature>